<dbReference type="InterPro" id="IPR036116">
    <property type="entry name" value="FN3_sf"/>
</dbReference>
<evidence type="ECO:0000256" key="1">
    <source>
        <dbReference type="ARBA" id="ARBA00008875"/>
    </source>
</evidence>
<keyword evidence="3" id="KW-0378">Hydrolase</keyword>
<dbReference type="Gene3D" id="2.60.120.260">
    <property type="entry name" value="Galactose-binding domain-like"/>
    <property type="match status" value="1"/>
</dbReference>
<feature type="domain" description="Fibronectin type-III" evidence="6">
    <location>
        <begin position="703"/>
        <end position="790"/>
    </location>
</feature>
<feature type="domain" description="Fibronectin type-III" evidence="6">
    <location>
        <begin position="1050"/>
        <end position="1136"/>
    </location>
</feature>
<keyword evidence="4" id="KW-0326">Glycosidase</keyword>
<dbReference type="InterPro" id="IPR017853">
    <property type="entry name" value="GH"/>
</dbReference>
<dbReference type="PROSITE" id="PS51175">
    <property type="entry name" value="CBM6"/>
    <property type="match status" value="1"/>
</dbReference>
<evidence type="ECO:0000259" key="7">
    <source>
        <dbReference type="PROSITE" id="PS51175"/>
    </source>
</evidence>
<dbReference type="SUPFAM" id="SSF49265">
    <property type="entry name" value="Fibronectin type III"/>
    <property type="match status" value="3"/>
</dbReference>
<evidence type="ECO:0000259" key="6">
    <source>
        <dbReference type="PROSITE" id="PS50853"/>
    </source>
</evidence>
<organism evidence="8">
    <name type="scientific">uncultured Cytophagales bacterium</name>
    <dbReference type="NCBI Taxonomy" id="158755"/>
    <lineage>
        <taxon>Bacteria</taxon>
        <taxon>Pseudomonadati</taxon>
        <taxon>Bacteroidota</taxon>
        <taxon>Sphingobacteriia</taxon>
        <taxon>Sphingobacteriales</taxon>
        <taxon>environmental samples</taxon>
    </lineage>
</organism>
<dbReference type="Pfam" id="PF00041">
    <property type="entry name" value="fn3"/>
    <property type="match status" value="4"/>
</dbReference>
<dbReference type="InterPro" id="IPR050964">
    <property type="entry name" value="Striated_Muscle_Regulatory"/>
</dbReference>
<feature type="domain" description="Fibronectin type-III" evidence="6">
    <location>
        <begin position="960"/>
        <end position="1045"/>
    </location>
</feature>
<dbReference type="EMBL" id="CADCTQ010000501">
    <property type="protein sequence ID" value="CAA9309212.1"/>
    <property type="molecule type" value="Genomic_DNA"/>
</dbReference>
<dbReference type="InterPro" id="IPR005084">
    <property type="entry name" value="CBM6"/>
</dbReference>
<dbReference type="InterPro" id="IPR049166">
    <property type="entry name" value="GH39_cat"/>
</dbReference>
<gene>
    <name evidence="8" type="ORF">AVDCRST_MAG56-6124</name>
</gene>
<feature type="domain" description="CBM6" evidence="7">
    <location>
        <begin position="1139"/>
        <end position="1274"/>
    </location>
</feature>
<dbReference type="SUPFAM" id="SSF51445">
    <property type="entry name" value="(Trans)glycosidases"/>
    <property type="match status" value="1"/>
</dbReference>
<dbReference type="InterPro" id="IPR008979">
    <property type="entry name" value="Galactose-bd-like_sf"/>
</dbReference>
<dbReference type="GO" id="GO:0030246">
    <property type="term" value="F:carbohydrate binding"/>
    <property type="evidence" value="ECO:0007669"/>
    <property type="project" value="InterPro"/>
</dbReference>
<dbReference type="CDD" id="cd00063">
    <property type="entry name" value="FN3"/>
    <property type="match status" value="4"/>
</dbReference>
<dbReference type="Gene3D" id="3.20.20.80">
    <property type="entry name" value="Glycosidases"/>
    <property type="match status" value="1"/>
</dbReference>
<protein>
    <submittedName>
        <fullName evidence="8">GH119 / CBM35 / GH39</fullName>
    </submittedName>
</protein>
<dbReference type="Pfam" id="PF18962">
    <property type="entry name" value="Por_Secre_tail"/>
    <property type="match status" value="1"/>
</dbReference>
<dbReference type="Pfam" id="PF16990">
    <property type="entry name" value="CBM_35"/>
    <property type="match status" value="1"/>
</dbReference>
<evidence type="ECO:0000256" key="5">
    <source>
        <dbReference type="SAM" id="SignalP"/>
    </source>
</evidence>
<dbReference type="Gene3D" id="2.60.40.10">
    <property type="entry name" value="Immunoglobulins"/>
    <property type="match status" value="4"/>
</dbReference>
<keyword evidence="2" id="KW-0677">Repeat</keyword>
<feature type="signal peptide" evidence="5">
    <location>
        <begin position="1"/>
        <end position="25"/>
    </location>
</feature>
<name>A0A6J4KL82_9SPHI</name>
<dbReference type="PANTHER" id="PTHR13817">
    <property type="entry name" value="TITIN"/>
    <property type="match status" value="1"/>
</dbReference>
<dbReference type="GO" id="GO:0016798">
    <property type="term" value="F:hydrolase activity, acting on glycosyl bonds"/>
    <property type="evidence" value="ECO:0007669"/>
    <property type="project" value="UniProtKB-KW"/>
</dbReference>
<dbReference type="Pfam" id="PF01229">
    <property type="entry name" value="Glyco_hydro_39"/>
    <property type="match status" value="1"/>
</dbReference>
<dbReference type="SMART" id="SM00060">
    <property type="entry name" value="FN3"/>
    <property type="match status" value="4"/>
</dbReference>
<feature type="domain" description="Fibronectin type-III" evidence="6">
    <location>
        <begin position="447"/>
        <end position="534"/>
    </location>
</feature>
<comment type="similarity">
    <text evidence="1">Belongs to the glycosyl hydrolase 39 family.</text>
</comment>
<proteinExistence type="inferred from homology"/>
<feature type="chain" id="PRO_5026826310" evidence="5">
    <location>
        <begin position="26"/>
        <end position="1386"/>
    </location>
</feature>
<dbReference type="InterPro" id="IPR013783">
    <property type="entry name" value="Ig-like_fold"/>
</dbReference>
<dbReference type="InterPro" id="IPR026444">
    <property type="entry name" value="Secre_tail"/>
</dbReference>
<reference evidence="8" key="1">
    <citation type="submission" date="2020-02" db="EMBL/GenBank/DDBJ databases">
        <authorList>
            <person name="Meier V. D."/>
        </authorList>
    </citation>
    <scope>NUCLEOTIDE SEQUENCE</scope>
    <source>
        <strain evidence="8">AVDCRST_MAG56</strain>
    </source>
</reference>
<keyword evidence="5" id="KW-0732">Signal</keyword>
<evidence type="ECO:0000313" key="8">
    <source>
        <dbReference type="EMBL" id="CAA9309212.1"/>
    </source>
</evidence>
<evidence type="ECO:0000256" key="3">
    <source>
        <dbReference type="ARBA" id="ARBA00022801"/>
    </source>
</evidence>
<dbReference type="PROSITE" id="PS50853">
    <property type="entry name" value="FN3"/>
    <property type="match status" value="4"/>
</dbReference>
<evidence type="ECO:0000256" key="2">
    <source>
        <dbReference type="ARBA" id="ARBA00022737"/>
    </source>
</evidence>
<dbReference type="NCBIfam" id="TIGR04183">
    <property type="entry name" value="Por_Secre_tail"/>
    <property type="match status" value="1"/>
</dbReference>
<dbReference type="InterPro" id="IPR003961">
    <property type="entry name" value="FN3_dom"/>
</dbReference>
<accession>A0A6J4KL82</accession>
<sequence length="1386" mass="148175">MHLKFLRKTVWVWGWTCLVAASAVAQVQVSVDWNTTVSTVDPKLWGVNDEQITNPTSTANAGFNQYLTQLNPELIRVHHAGLPDDWTDATTKKWDVARIKAGFENATGYADAKLMLNVPWWPSWMGPSNTPLPADKEEQFINLFADLVVIMRDSVKRDVAYWEITNEREETYARVGQLPVLWNLVNRIADRIRTLDPDAKLGGPALTWANPAWTESFLDICGPKLDFISWHNYASGTPTTTNDRLFFTLLDQIDGNTRYVLNAIKQRGLNLETYLTEYNVQWTWTPFEIRHANNVGAVFQACYLRRAALRNLDGVTVWHLKGNAYGLIDGSNAQRATGSLYRWGTQYLHGRMAASAVADSTVEVFPVLMPDGKRSMLLMNKTATVRTVTGGGSLLTPGSGETVRAFQINGSGMLPQTLSVGPGDLALAPYSVTLITTAPEDTQAPAAPTGLRATAVTDNSVSLAWTAAADNRGIAGYDLFNGTTRINPTLITGTAYTADWLNPATTYNLTLRARDNSGLQSVPGAALAVTTAAGVVRQGSAVLSPTHLFNAFGGNVVNDTVQTTSAAGQVNIKQNEVLRLAPTGLPQYQNVFATTFKRTVNLTANATFSVVIKSNVGATLRVKLFDELGGELDNGQHTLYVTGDNLPRTYTLNFAATGFGSVNPRLAKGIRVMHLGSGSLTGVLFLDDLRVGVKNDDLEPPAAPTGLVAANVTGHSVDLRWTAATDNKGVDGYDVYVGTTKLTPAAVTGTGYTATWLEPNTTYSFTVRARDVAGNQSEASAPLLVTTGDFDPEPSSSVRTATMFIHEYRGNVVNDTVQTTTAQGQTTFRQNEELRIEAKSITQWHNVYIATFNRTIDLSGGADFSVRLKSNLGVRVRVKVFDDLGRSVDYWENDITVAGDDTYRTFTRNVFKGGSGPVDRKKVKGVLLMYSSNTPVPAADAVIFVDDLKLGRPDTQVPTVPANLQATAASGSRVDLTWTGAADNIGVYQYKVYNGGTLAGTTSGTTFAVTGLTPAQSYTFTVKAADETGNESAPSNAVTVTTPDDVAPSAPADITASAVTPYALTLAWTAATDNVGVTGYDVYQDGTKVNASPLTGTTLAVTGLTAGTAYAFSVRAADAAGNQSAEGLLTATTPPPAGATYQAEDAALYRAKIKTGHPGYAGTGYVDVLGSKGNSVEWTVNGIFEGEYTLAFRYATGSESEDPTEEDVAALETAHLALAVNGVVLDPQRVFPGTGSLDNWRTLTLTAVLRPGANTIRLTTVGGSNPNLDFLTVTDPVREPAAAPAARTATAGTKIVRVEETAITGLHLYPNPAVGMVVVEVTAARAGEAAVALADVFSRELKSTRRTLEAGRNRVEVAVSDLPGGVYLVTVRADGKTVTRKLVVRR</sequence>
<evidence type="ECO:0000256" key="4">
    <source>
        <dbReference type="ARBA" id="ARBA00023295"/>
    </source>
</evidence>
<dbReference type="PANTHER" id="PTHR13817:SF166">
    <property type="entry name" value="NEURONAL IGCAM-RELATED"/>
    <property type="match status" value="1"/>
</dbReference>
<dbReference type="SUPFAM" id="SSF49785">
    <property type="entry name" value="Galactose-binding domain-like"/>
    <property type="match status" value="1"/>
</dbReference>